<evidence type="ECO:0000313" key="1">
    <source>
        <dbReference type="EMBL" id="DAA04088.1"/>
    </source>
</evidence>
<dbReference type="EMBL" id="BK002582">
    <property type="protein sequence ID" value="DAA04088.1"/>
    <property type="molecule type" value="Genomic_DNA"/>
</dbReference>
<gene>
    <name evidence="1" type="ORF">HDC13976</name>
</gene>
<protein>
    <submittedName>
        <fullName evidence="1">HDC13976</fullName>
    </submittedName>
</protein>
<name>Q6IJY4_DROME</name>
<proteinExistence type="predicted"/>
<accession>Q6IJY4</accession>
<reference evidence="1" key="1">
    <citation type="journal article" date="2003" name="Genome Biol.">
        <title>An integrated gene annotation and transcriptional profiling approach towards the full gene content of the Drosophila genome.</title>
        <authorList>
            <person name="Hild M."/>
            <person name="Beckmann B."/>
            <person name="Haas S.A."/>
            <person name="Koch B."/>
            <person name="Solovyev V."/>
            <person name="Busold C."/>
            <person name="Fellenberg K."/>
            <person name="Boutros M."/>
            <person name="Vingron M."/>
            <person name="Sauer F."/>
            <person name="Hoheisel J.D."/>
            <person name="Paro R."/>
        </authorList>
    </citation>
    <scope>NUCLEOTIDE SEQUENCE</scope>
</reference>
<organism evidence="1">
    <name type="scientific">Drosophila melanogaster</name>
    <name type="common">Fruit fly</name>
    <dbReference type="NCBI Taxonomy" id="7227"/>
    <lineage>
        <taxon>Eukaryota</taxon>
        <taxon>Metazoa</taxon>
        <taxon>Ecdysozoa</taxon>
        <taxon>Arthropoda</taxon>
        <taxon>Hexapoda</taxon>
        <taxon>Insecta</taxon>
        <taxon>Pterygota</taxon>
        <taxon>Neoptera</taxon>
        <taxon>Endopterygota</taxon>
        <taxon>Diptera</taxon>
        <taxon>Brachycera</taxon>
        <taxon>Muscomorpha</taxon>
        <taxon>Ephydroidea</taxon>
        <taxon>Drosophilidae</taxon>
        <taxon>Drosophila</taxon>
        <taxon>Sophophora</taxon>
    </lineage>
</organism>
<dbReference type="AlphaFoldDB" id="Q6IJY4"/>
<sequence length="181" mass="19263">MALTKVGRSKNILPVVKLSREIDVNFTVASKLTLHFLIKFWYPLELDSSARQRGWPSCDARCHRVSGFYMRYSSAPPSLPASAELERSGCSMSSQGLYLIAVAVSVDSADASALVMVVGTLKVHGNGKLFEYSRAATQDPQLPSSPAYGSAAPAPAGHLCAEDVPCQPATHSSLTCSAMAT</sequence>